<reference evidence="3" key="1">
    <citation type="journal article" date="2022" name="Int. J. Mol. Sci.">
        <title>Draft Genome of Tanacetum Coccineum: Genomic Comparison of Closely Related Tanacetum-Family Plants.</title>
        <authorList>
            <person name="Yamashiro T."/>
            <person name="Shiraishi A."/>
            <person name="Nakayama K."/>
            <person name="Satake H."/>
        </authorList>
    </citation>
    <scope>NUCLEOTIDE SEQUENCE</scope>
</reference>
<reference evidence="3" key="2">
    <citation type="submission" date="2022-01" db="EMBL/GenBank/DDBJ databases">
        <authorList>
            <person name="Yamashiro T."/>
            <person name="Shiraishi A."/>
            <person name="Satake H."/>
            <person name="Nakayama K."/>
        </authorList>
    </citation>
    <scope>NUCLEOTIDE SEQUENCE</scope>
</reference>
<keyword evidence="3" id="KW-0548">Nucleotidyltransferase</keyword>
<keyword evidence="3" id="KW-0808">Transferase</keyword>
<organism evidence="3 4">
    <name type="scientific">Tanacetum coccineum</name>
    <dbReference type="NCBI Taxonomy" id="301880"/>
    <lineage>
        <taxon>Eukaryota</taxon>
        <taxon>Viridiplantae</taxon>
        <taxon>Streptophyta</taxon>
        <taxon>Embryophyta</taxon>
        <taxon>Tracheophyta</taxon>
        <taxon>Spermatophyta</taxon>
        <taxon>Magnoliopsida</taxon>
        <taxon>eudicotyledons</taxon>
        <taxon>Gunneridae</taxon>
        <taxon>Pentapetalae</taxon>
        <taxon>asterids</taxon>
        <taxon>campanulids</taxon>
        <taxon>Asterales</taxon>
        <taxon>Asteraceae</taxon>
        <taxon>Asteroideae</taxon>
        <taxon>Anthemideae</taxon>
        <taxon>Anthemidinae</taxon>
        <taxon>Tanacetum</taxon>
    </lineage>
</organism>
<dbReference type="PANTHER" id="PTHR46148:SF59">
    <property type="entry name" value="NUCLEOTIDYLTRANSFERASE, RIBONUCLEASE H"/>
    <property type="match status" value="1"/>
</dbReference>
<dbReference type="PANTHER" id="PTHR46148">
    <property type="entry name" value="CHROMO DOMAIN-CONTAINING PROTEIN"/>
    <property type="match status" value="1"/>
</dbReference>
<proteinExistence type="predicted"/>
<sequence length="364" mass="42437">MLRACVIDFVKCWDRNLPLVEFSYNNSYHTSIKAVQFEALYGRKCRSLVCWAEVGDAQLTGPEIVLAKVGTVAYQLELPDQLSRVHSTFHDSNMKKCLSDEPLAIPLDEIQIDDKLNFIEEPVEIMDREVKCLKQRRISIVKVRWNSRQGPEFTWEREDQMKKKHRVGCDTLSSWDNLGLTNPTLHTIGFSARSKIGEPDIDTLTREQYLALTRGNQASGVVKPAIANNVNFEIKIQFMRELREYTFSRNKNDDAHEHVERVLDIISLLNMLGVTHDTVMLRVFPITLTRAVKRWFDMIPSRKINTWDLLKKAFIQRYCPLSITLKQLEEIHNFKQEGDETLYQAWERYSDLLYKCPTHDLNNQ</sequence>
<name>A0ABQ5A3B9_9ASTR</name>
<keyword evidence="4" id="KW-1185">Reference proteome</keyword>
<accession>A0ABQ5A3B9</accession>
<dbReference type="EMBL" id="BQNB010011935">
    <property type="protein sequence ID" value="GJS97084.1"/>
    <property type="molecule type" value="Genomic_DNA"/>
</dbReference>
<dbReference type="Pfam" id="PF24626">
    <property type="entry name" value="SH3_Tf2-1"/>
    <property type="match status" value="1"/>
</dbReference>
<dbReference type="InterPro" id="IPR005162">
    <property type="entry name" value="Retrotrans_gag_dom"/>
</dbReference>
<evidence type="ECO:0000313" key="3">
    <source>
        <dbReference type="EMBL" id="GJS97084.1"/>
    </source>
</evidence>
<comment type="caution">
    <text evidence="3">The sequence shown here is derived from an EMBL/GenBank/DDBJ whole genome shotgun (WGS) entry which is preliminary data.</text>
</comment>
<dbReference type="GO" id="GO:0003964">
    <property type="term" value="F:RNA-directed DNA polymerase activity"/>
    <property type="evidence" value="ECO:0007669"/>
    <property type="project" value="UniProtKB-KW"/>
</dbReference>
<feature type="domain" description="Retrotransposon gag" evidence="1">
    <location>
        <begin position="283"/>
        <end position="361"/>
    </location>
</feature>
<dbReference type="InterPro" id="IPR056924">
    <property type="entry name" value="SH3_Tf2-1"/>
</dbReference>
<dbReference type="Proteomes" id="UP001151760">
    <property type="component" value="Unassembled WGS sequence"/>
</dbReference>
<evidence type="ECO:0000313" key="4">
    <source>
        <dbReference type="Proteomes" id="UP001151760"/>
    </source>
</evidence>
<evidence type="ECO:0000259" key="2">
    <source>
        <dbReference type="Pfam" id="PF24626"/>
    </source>
</evidence>
<dbReference type="InterPro" id="IPR036397">
    <property type="entry name" value="RNaseH_sf"/>
</dbReference>
<evidence type="ECO:0000259" key="1">
    <source>
        <dbReference type="Pfam" id="PF03732"/>
    </source>
</evidence>
<gene>
    <name evidence="3" type="ORF">Tco_0804052</name>
</gene>
<keyword evidence="3" id="KW-0695">RNA-directed DNA polymerase</keyword>
<protein>
    <submittedName>
        <fullName evidence="3">Reverse transcriptase domain-containing protein</fullName>
    </submittedName>
</protein>
<feature type="domain" description="Tf2-1-like SH3-like" evidence="2">
    <location>
        <begin position="60"/>
        <end position="97"/>
    </location>
</feature>
<dbReference type="Pfam" id="PF03732">
    <property type="entry name" value="Retrotrans_gag"/>
    <property type="match status" value="1"/>
</dbReference>
<dbReference type="Gene3D" id="3.30.420.10">
    <property type="entry name" value="Ribonuclease H-like superfamily/Ribonuclease H"/>
    <property type="match status" value="1"/>
</dbReference>